<evidence type="ECO:0000313" key="3">
    <source>
        <dbReference type="Proteomes" id="UP000646738"/>
    </source>
</evidence>
<comment type="caution">
    <text evidence="2">The sequence shown here is derived from an EMBL/GenBank/DDBJ whole genome shotgun (WGS) entry which is preliminary data.</text>
</comment>
<feature type="compositionally biased region" description="Basic and acidic residues" evidence="1">
    <location>
        <begin position="64"/>
        <end position="74"/>
    </location>
</feature>
<protein>
    <submittedName>
        <fullName evidence="2">Uncharacterized protein</fullName>
    </submittedName>
</protein>
<reference evidence="3" key="1">
    <citation type="submission" date="2023-07" db="EMBL/GenBank/DDBJ databases">
        <title>Whole genome shotgun sequence of Streptomyces achromogenes subsp. rubradiris NBRC 14000.</title>
        <authorList>
            <person name="Komaki H."/>
            <person name="Tamura T."/>
        </authorList>
    </citation>
    <scope>NUCLEOTIDE SEQUENCE [LARGE SCALE GENOMIC DNA]</scope>
    <source>
        <strain evidence="3">NBRC 14000</strain>
    </source>
</reference>
<keyword evidence="3" id="KW-1185">Reference proteome</keyword>
<feature type="compositionally biased region" description="Low complexity" evidence="1">
    <location>
        <begin position="1"/>
        <end position="20"/>
    </location>
</feature>
<dbReference type="EMBL" id="BNEA01000015">
    <property type="protein sequence ID" value="GHI55091.1"/>
    <property type="molecule type" value="Genomic_DNA"/>
</dbReference>
<evidence type="ECO:0000256" key="1">
    <source>
        <dbReference type="SAM" id="MobiDB-lite"/>
    </source>
</evidence>
<gene>
    <name evidence="2" type="ORF">Srubr_49370</name>
</gene>
<organism evidence="2 3">
    <name type="scientific">Streptomyces rubradiris</name>
    <name type="common">Streptomyces achromogenes subsp. rubradiris</name>
    <dbReference type="NCBI Taxonomy" id="285531"/>
    <lineage>
        <taxon>Bacteria</taxon>
        <taxon>Bacillati</taxon>
        <taxon>Actinomycetota</taxon>
        <taxon>Actinomycetes</taxon>
        <taxon>Kitasatosporales</taxon>
        <taxon>Streptomycetaceae</taxon>
        <taxon>Streptomyces</taxon>
    </lineage>
</organism>
<accession>A0ABQ3RGW8</accession>
<feature type="compositionally biased region" description="Low complexity" evidence="1">
    <location>
        <begin position="75"/>
        <end position="91"/>
    </location>
</feature>
<evidence type="ECO:0000313" key="2">
    <source>
        <dbReference type="EMBL" id="GHI55091.1"/>
    </source>
</evidence>
<dbReference type="Proteomes" id="UP000646738">
    <property type="component" value="Unassembled WGS sequence"/>
</dbReference>
<sequence length="112" mass="11136">MGAAIARRAAGPDAPARVRPCAAGERADGLRAGILDSPRGSAPRASGTEPAEPAGTQNRFARRPGADRHRDRGAVRAGTAEGAAPAAAGPALPGRAFIGLLARATHGEGDGR</sequence>
<proteinExistence type="predicted"/>
<feature type="region of interest" description="Disordered" evidence="1">
    <location>
        <begin position="1"/>
        <end position="91"/>
    </location>
</feature>
<name>A0ABQ3RGW8_STRRR</name>